<comment type="subcellular location">
    <subcellularLocation>
        <location evidence="2">Mitochondrion</location>
    </subcellularLocation>
</comment>
<comment type="cofactor">
    <cofactor evidence="1">
        <name>(R)-lipoate</name>
        <dbReference type="ChEBI" id="CHEBI:83088"/>
    </cofactor>
</comment>
<evidence type="ECO:0000256" key="3">
    <source>
        <dbReference type="ARBA" id="ARBA00005145"/>
    </source>
</evidence>
<feature type="domain" description="Lipoyl-binding" evidence="14">
    <location>
        <begin position="79"/>
        <end position="154"/>
    </location>
</feature>
<comment type="pathway">
    <text evidence="3">Amino-acid degradation; L-lysine degradation via saccharopine pathway; glutaryl-CoA from L-lysine: step 6/6.</text>
</comment>
<dbReference type="Proteomes" id="UP000247702">
    <property type="component" value="Unassembled WGS sequence"/>
</dbReference>
<dbReference type="Pfam" id="PF00364">
    <property type="entry name" value="Biotin_lipoyl"/>
    <property type="match status" value="1"/>
</dbReference>
<dbReference type="GO" id="GO:0045252">
    <property type="term" value="C:oxoglutarate dehydrogenase complex"/>
    <property type="evidence" value="ECO:0007669"/>
    <property type="project" value="InterPro"/>
</dbReference>
<dbReference type="InterPro" id="IPR003016">
    <property type="entry name" value="2-oxoA_DH_lipoyl-BS"/>
</dbReference>
<name>A0A2Z6QYW3_9GLOM</name>
<dbReference type="AlphaFoldDB" id="A0A2Z6QYW3"/>
<dbReference type="SUPFAM" id="SSF52777">
    <property type="entry name" value="CoA-dependent acyltransferases"/>
    <property type="match status" value="1"/>
</dbReference>
<sequence>MHLAVIRRTVFSISTMHSLRYSSKLGLNTVPVVARNSLLMQRRIFHNVMESYINDSKITRNISLPKLFAKQIQVREYASKVVKVPALAESITEGTLSRWNKKVGDFVRQDEEVATIETDKVDAPVNCPYSGTIVELYAKEDDTVAVDQDLFKIETGEAPAEEAETTKEETEKKEPKKEELKEEKEEPKKEEPRKKEEPKERKKEQFEQETIPSTSPPKTDSKSTTTLYGDREERYVKMNRMRLRIAERLKESQNTAASLTTFNEIDMSNVIDLRNTYKDSIMQKHGIKLGFMSAFVKASVFALQEIPIVNASIEGPDGGDTIVYRDYVDMSVAVATPKGLVTPVVRNAHLLSFIEIEKAIAELGKKARDGKITIEDMAGGTFTISNGGVYGSLYGTPIINMPQSAILGMHATKERPVAVNGKVEIRPMMYVALTYDHRLIDGREAVVFLKTIKEQIEDPRRLLLSI</sequence>
<dbReference type="InterPro" id="IPR006255">
    <property type="entry name" value="SucB"/>
</dbReference>
<keyword evidence="9" id="KW-0809">Transit peptide</keyword>
<dbReference type="Pfam" id="PF00198">
    <property type="entry name" value="2-oxoacid_dh"/>
    <property type="match status" value="1"/>
</dbReference>
<feature type="compositionally biased region" description="Basic and acidic residues" evidence="13">
    <location>
        <begin position="164"/>
        <end position="206"/>
    </location>
</feature>
<dbReference type="CDD" id="cd06849">
    <property type="entry name" value="lipoyl_domain"/>
    <property type="match status" value="1"/>
</dbReference>
<dbReference type="InterPro" id="IPR011053">
    <property type="entry name" value="Single_hybrid_motif"/>
</dbReference>
<dbReference type="FunFam" id="3.30.559.10:FF:000006">
    <property type="entry name" value="Dihydrolipoyllysine-residue succinyltransferase component of 2-oxoglutarate dehydrogenase complex, mitochondrial"/>
    <property type="match status" value="1"/>
</dbReference>
<comment type="similarity">
    <text evidence="4">Belongs to the 2-oxoacid dehydrogenase family.</text>
</comment>
<dbReference type="EC" id="2.3.1.61" evidence="5"/>
<dbReference type="Gene3D" id="3.30.559.10">
    <property type="entry name" value="Chloramphenicol acetyltransferase-like domain"/>
    <property type="match status" value="1"/>
</dbReference>
<dbReference type="NCBIfam" id="TIGR01347">
    <property type="entry name" value="sucB"/>
    <property type="match status" value="1"/>
</dbReference>
<dbReference type="InterPro" id="IPR000089">
    <property type="entry name" value="Biotin_lipoyl"/>
</dbReference>
<dbReference type="STRING" id="94130.A0A2Z6QYW3"/>
<dbReference type="GO" id="GO:0006099">
    <property type="term" value="P:tricarboxylic acid cycle"/>
    <property type="evidence" value="ECO:0007669"/>
    <property type="project" value="UniProtKB-KW"/>
</dbReference>
<evidence type="ECO:0000313" key="15">
    <source>
        <dbReference type="EMBL" id="GBB85828.1"/>
    </source>
</evidence>
<dbReference type="UniPathway" id="UPA00868">
    <property type="reaction ID" value="UER00840"/>
</dbReference>
<evidence type="ECO:0000256" key="4">
    <source>
        <dbReference type="ARBA" id="ARBA00007317"/>
    </source>
</evidence>
<keyword evidence="7" id="KW-0808">Transferase</keyword>
<protein>
    <recommendedName>
        <fullName evidence="5">dihydrolipoyllysine-residue succinyltransferase</fullName>
        <ecNumber evidence="5">2.3.1.61</ecNumber>
    </recommendedName>
    <alternativeName>
        <fullName evidence="12">2-oxoglutarate dehydrogenase complex component E2</fullName>
    </alternativeName>
</protein>
<evidence type="ECO:0000256" key="5">
    <source>
        <dbReference type="ARBA" id="ARBA00012945"/>
    </source>
</evidence>
<dbReference type="PANTHER" id="PTHR43416">
    <property type="entry name" value="DIHYDROLIPOYLLYSINE-RESIDUE SUCCINYLTRANSFERASE COMPONENT OF 2-OXOGLUTARATE DEHYDROGENASE COMPLEX, MITOCHONDRIAL-RELATED"/>
    <property type="match status" value="1"/>
</dbReference>
<dbReference type="PROSITE" id="PS00189">
    <property type="entry name" value="LIPOYL"/>
    <property type="match status" value="1"/>
</dbReference>
<evidence type="ECO:0000256" key="2">
    <source>
        <dbReference type="ARBA" id="ARBA00004173"/>
    </source>
</evidence>
<dbReference type="InterPro" id="IPR001078">
    <property type="entry name" value="2-oxoacid_DH_actylTfrase"/>
</dbReference>
<gene>
    <name evidence="15" type="ORF">RclHR1_12270008</name>
</gene>
<evidence type="ECO:0000259" key="14">
    <source>
        <dbReference type="PROSITE" id="PS50968"/>
    </source>
</evidence>
<accession>A0A2Z6QYW3</accession>
<evidence type="ECO:0000256" key="10">
    <source>
        <dbReference type="ARBA" id="ARBA00023128"/>
    </source>
</evidence>
<evidence type="ECO:0000256" key="9">
    <source>
        <dbReference type="ARBA" id="ARBA00022946"/>
    </source>
</evidence>
<dbReference type="InterPro" id="IPR050537">
    <property type="entry name" value="2-oxoacid_dehydrogenase"/>
</dbReference>
<evidence type="ECO:0000256" key="7">
    <source>
        <dbReference type="ARBA" id="ARBA00022679"/>
    </source>
</evidence>
<evidence type="ECO:0000256" key="11">
    <source>
        <dbReference type="ARBA" id="ARBA00023315"/>
    </source>
</evidence>
<dbReference type="GO" id="GO:0005739">
    <property type="term" value="C:mitochondrion"/>
    <property type="evidence" value="ECO:0007669"/>
    <property type="project" value="UniProtKB-SubCell"/>
</dbReference>
<organism evidence="15 16">
    <name type="scientific">Rhizophagus clarus</name>
    <dbReference type="NCBI Taxonomy" id="94130"/>
    <lineage>
        <taxon>Eukaryota</taxon>
        <taxon>Fungi</taxon>
        <taxon>Fungi incertae sedis</taxon>
        <taxon>Mucoromycota</taxon>
        <taxon>Glomeromycotina</taxon>
        <taxon>Glomeromycetes</taxon>
        <taxon>Glomerales</taxon>
        <taxon>Glomeraceae</taxon>
        <taxon>Rhizophagus</taxon>
    </lineage>
</organism>
<dbReference type="Gene3D" id="2.40.50.100">
    <property type="match status" value="1"/>
</dbReference>
<evidence type="ECO:0000256" key="6">
    <source>
        <dbReference type="ARBA" id="ARBA00022532"/>
    </source>
</evidence>
<keyword evidence="11" id="KW-0012">Acyltransferase</keyword>
<dbReference type="SUPFAM" id="SSF51230">
    <property type="entry name" value="Single hybrid motif"/>
    <property type="match status" value="1"/>
</dbReference>
<comment type="caution">
    <text evidence="15">The sequence shown here is derived from an EMBL/GenBank/DDBJ whole genome shotgun (WGS) entry which is preliminary data.</text>
</comment>
<dbReference type="GO" id="GO:0004149">
    <property type="term" value="F:dihydrolipoyllysine-residue succinyltransferase activity"/>
    <property type="evidence" value="ECO:0007669"/>
    <property type="project" value="UniProtKB-EC"/>
</dbReference>
<evidence type="ECO:0000256" key="13">
    <source>
        <dbReference type="SAM" id="MobiDB-lite"/>
    </source>
</evidence>
<feature type="region of interest" description="Disordered" evidence="13">
    <location>
        <begin position="155"/>
        <end position="226"/>
    </location>
</feature>
<feature type="compositionally biased region" description="Low complexity" evidence="13">
    <location>
        <begin position="210"/>
        <end position="226"/>
    </location>
</feature>
<proteinExistence type="inferred from homology"/>
<keyword evidence="6" id="KW-0816">Tricarboxylic acid cycle</keyword>
<evidence type="ECO:0000313" key="16">
    <source>
        <dbReference type="Proteomes" id="UP000247702"/>
    </source>
</evidence>
<dbReference type="GO" id="GO:0033512">
    <property type="term" value="P:L-lysine catabolic process to acetyl-CoA via saccharopine"/>
    <property type="evidence" value="ECO:0007669"/>
    <property type="project" value="UniProtKB-UniPathway"/>
</dbReference>
<dbReference type="InterPro" id="IPR023213">
    <property type="entry name" value="CAT-like_dom_sf"/>
</dbReference>
<dbReference type="EMBL" id="BEXD01000255">
    <property type="protein sequence ID" value="GBB85828.1"/>
    <property type="molecule type" value="Genomic_DNA"/>
</dbReference>
<reference evidence="15 16" key="1">
    <citation type="submission" date="2017-11" db="EMBL/GenBank/DDBJ databases">
        <title>The genome of Rhizophagus clarus HR1 reveals common genetic basis of auxotrophy among arbuscular mycorrhizal fungi.</title>
        <authorList>
            <person name="Kobayashi Y."/>
        </authorList>
    </citation>
    <scope>NUCLEOTIDE SEQUENCE [LARGE SCALE GENOMIC DNA]</scope>
    <source>
        <strain evidence="15 16">HR1</strain>
    </source>
</reference>
<dbReference type="PANTHER" id="PTHR43416:SF5">
    <property type="entry name" value="DIHYDROLIPOYLLYSINE-RESIDUE SUCCINYLTRANSFERASE COMPONENT OF 2-OXOGLUTARATE DEHYDROGENASE COMPLEX, MITOCHONDRIAL"/>
    <property type="match status" value="1"/>
</dbReference>
<evidence type="ECO:0000256" key="1">
    <source>
        <dbReference type="ARBA" id="ARBA00001938"/>
    </source>
</evidence>
<keyword evidence="16" id="KW-1185">Reference proteome</keyword>
<keyword evidence="8" id="KW-0450">Lipoyl</keyword>
<evidence type="ECO:0000256" key="12">
    <source>
        <dbReference type="ARBA" id="ARBA00032406"/>
    </source>
</evidence>
<keyword evidence="10" id="KW-0496">Mitochondrion</keyword>
<dbReference type="PROSITE" id="PS50968">
    <property type="entry name" value="BIOTINYL_LIPOYL"/>
    <property type="match status" value="1"/>
</dbReference>
<evidence type="ECO:0000256" key="8">
    <source>
        <dbReference type="ARBA" id="ARBA00022823"/>
    </source>
</evidence>